<protein>
    <recommendedName>
        <fullName evidence="1">DUF6362 domain-containing protein</fullName>
    </recommendedName>
</protein>
<name>A0A521CYN2_9RHOB</name>
<evidence type="ECO:0000259" key="1">
    <source>
        <dbReference type="Pfam" id="PF19889"/>
    </source>
</evidence>
<dbReference type="RefSeq" id="WP_221930538.1">
    <property type="nucleotide sequence ID" value="NZ_FXTO01000008.1"/>
</dbReference>
<feature type="domain" description="DUF6362" evidence="1">
    <location>
        <begin position="22"/>
        <end position="118"/>
    </location>
</feature>
<dbReference type="Proteomes" id="UP000316030">
    <property type="component" value="Unassembled WGS sequence"/>
</dbReference>
<keyword evidence="3" id="KW-1185">Reference proteome</keyword>
<organism evidence="2 3">
    <name type="scientific">Thalassovita litoralis</name>
    <dbReference type="NCBI Taxonomy" id="1010611"/>
    <lineage>
        <taxon>Bacteria</taxon>
        <taxon>Pseudomonadati</taxon>
        <taxon>Pseudomonadota</taxon>
        <taxon>Alphaproteobacteria</taxon>
        <taxon>Rhodobacterales</taxon>
        <taxon>Roseobacteraceae</taxon>
        <taxon>Thalassovita</taxon>
    </lineage>
</organism>
<proteinExistence type="predicted"/>
<dbReference type="InterPro" id="IPR045942">
    <property type="entry name" value="DUF6362"/>
</dbReference>
<accession>A0A521CYN2</accession>
<reference evidence="2 3" key="1">
    <citation type="submission" date="2017-05" db="EMBL/GenBank/DDBJ databases">
        <authorList>
            <person name="Varghese N."/>
            <person name="Submissions S."/>
        </authorList>
    </citation>
    <scope>NUCLEOTIDE SEQUENCE [LARGE SCALE GENOMIC DNA]</scope>
    <source>
        <strain evidence="2 3">DSM 29506</strain>
    </source>
</reference>
<evidence type="ECO:0000313" key="3">
    <source>
        <dbReference type="Proteomes" id="UP000316030"/>
    </source>
</evidence>
<sequence length="141" mass="16490">MADEWTRAMVADRLDLAADVMRSMPRVRPQGYVSAWPEYVSTFADQVEQEPRMKKPLPSPRMITQADEAMLWLRWVDKDIGQILWARANRDAWKKVSWHHGISRSAANRRHEYGLAVIVWKLNGKAVPRKRSMEYVIEQTV</sequence>
<evidence type="ECO:0000313" key="2">
    <source>
        <dbReference type="EMBL" id="SMO64518.1"/>
    </source>
</evidence>
<gene>
    <name evidence="2" type="ORF">SAMN06265173_10870</name>
</gene>
<dbReference type="Pfam" id="PF19889">
    <property type="entry name" value="DUF6362"/>
    <property type="match status" value="1"/>
</dbReference>
<dbReference type="AlphaFoldDB" id="A0A521CYN2"/>
<dbReference type="EMBL" id="FXTO01000008">
    <property type="protein sequence ID" value="SMO64518.1"/>
    <property type="molecule type" value="Genomic_DNA"/>
</dbReference>